<evidence type="ECO:0000256" key="2">
    <source>
        <dbReference type="ARBA" id="ARBA00009677"/>
    </source>
</evidence>
<evidence type="ECO:0000313" key="6">
    <source>
        <dbReference type="EMBL" id="QAZ66865.1"/>
    </source>
</evidence>
<dbReference type="KEGG" id="dcb:C3Y92_06270"/>
<dbReference type="PANTHER" id="PTHR30435:SF19">
    <property type="entry name" value="FLAGELLAR BASAL-BODY ROD PROTEIN FLGG"/>
    <property type="match status" value="1"/>
</dbReference>
<proteinExistence type="inferred from homology"/>
<dbReference type="InterPro" id="IPR010930">
    <property type="entry name" value="Flg_bb/hook_C_dom"/>
</dbReference>
<evidence type="ECO:0000313" key="7">
    <source>
        <dbReference type="Proteomes" id="UP000293296"/>
    </source>
</evidence>
<dbReference type="PROSITE" id="PS00588">
    <property type="entry name" value="FLAGELLA_BB_ROD"/>
    <property type="match status" value="1"/>
</dbReference>
<dbReference type="OrthoDB" id="7357187at2"/>
<comment type="subcellular location">
    <subcellularLocation>
        <location evidence="1">Bacterial flagellum basal body</location>
    </subcellularLocation>
</comment>
<accession>A0A4P6HJ43</accession>
<dbReference type="GO" id="GO:0071978">
    <property type="term" value="P:bacterial-type flagellum-dependent swarming motility"/>
    <property type="evidence" value="ECO:0007669"/>
    <property type="project" value="TreeGrafter"/>
</dbReference>
<evidence type="ECO:0000256" key="1">
    <source>
        <dbReference type="ARBA" id="ARBA00004117"/>
    </source>
</evidence>
<dbReference type="GO" id="GO:0009425">
    <property type="term" value="C:bacterial-type flagellum basal body"/>
    <property type="evidence" value="ECO:0007669"/>
    <property type="project" value="UniProtKB-SubCell"/>
</dbReference>
<evidence type="ECO:0000259" key="5">
    <source>
        <dbReference type="Pfam" id="PF06429"/>
    </source>
</evidence>
<dbReference type="InterPro" id="IPR019776">
    <property type="entry name" value="Flagellar_basal_body_rod_CS"/>
</dbReference>
<reference evidence="6 7" key="1">
    <citation type="submission" date="2018-02" db="EMBL/GenBank/DDBJ databases">
        <title>Genome sequence of Desulfovibrio carbinolicus DSM 3852.</title>
        <authorList>
            <person name="Wilbanks E."/>
            <person name="Skennerton C.T."/>
            <person name="Orphan V.J."/>
        </authorList>
    </citation>
    <scope>NUCLEOTIDE SEQUENCE [LARGE SCALE GENOMIC DNA]</scope>
    <source>
        <strain evidence="6 7">DSM 3852</strain>
    </source>
</reference>
<dbReference type="PANTHER" id="PTHR30435">
    <property type="entry name" value="FLAGELLAR PROTEIN"/>
    <property type="match status" value="1"/>
</dbReference>
<keyword evidence="6" id="KW-0966">Cell projection</keyword>
<keyword evidence="6" id="KW-0969">Cilium</keyword>
<dbReference type="Pfam" id="PF06429">
    <property type="entry name" value="Flg_bbr_C"/>
    <property type="match status" value="1"/>
</dbReference>
<dbReference type="Pfam" id="PF00460">
    <property type="entry name" value="Flg_bb_rod"/>
    <property type="match status" value="1"/>
</dbReference>
<dbReference type="InterPro" id="IPR001444">
    <property type="entry name" value="Flag_bb_rod_N"/>
</dbReference>
<comment type="similarity">
    <text evidence="2">Belongs to the flagella basal body rod proteins family.</text>
</comment>
<keyword evidence="6" id="KW-0282">Flagellum</keyword>
<dbReference type="EMBL" id="CP026538">
    <property type="protein sequence ID" value="QAZ66865.1"/>
    <property type="molecule type" value="Genomic_DNA"/>
</dbReference>
<gene>
    <name evidence="6" type="ORF">C3Y92_06270</name>
</gene>
<dbReference type="RefSeq" id="WP_129350785.1">
    <property type="nucleotide sequence ID" value="NZ_CP026538.1"/>
</dbReference>
<name>A0A4P6HJ43_9BACT</name>
<dbReference type="Proteomes" id="UP000293296">
    <property type="component" value="Chromosome"/>
</dbReference>
<keyword evidence="7" id="KW-1185">Reference proteome</keyword>
<sequence length="128" mass="13507">MTDAISAAQSALSAFSTSMAVTANNVANINTDGYKSKDARLETGPDGQGVRVSDIVRDASPGGYQPESVSAYNQAGVYEPSAGLVETSNVDLARQTVDMIQTSRAFEANVVTIRSQDQMLGTLLDMRV</sequence>
<keyword evidence="3" id="KW-0975">Bacterial flagellum</keyword>
<feature type="domain" description="Flagellar basal-body/hook protein C-terminal" evidence="5">
    <location>
        <begin position="83"/>
        <end position="126"/>
    </location>
</feature>
<organism evidence="6 7">
    <name type="scientific">Solidesulfovibrio carbinolicus</name>
    <dbReference type="NCBI Taxonomy" id="296842"/>
    <lineage>
        <taxon>Bacteria</taxon>
        <taxon>Pseudomonadati</taxon>
        <taxon>Thermodesulfobacteriota</taxon>
        <taxon>Desulfovibrionia</taxon>
        <taxon>Desulfovibrionales</taxon>
        <taxon>Desulfovibrionaceae</taxon>
        <taxon>Solidesulfovibrio</taxon>
    </lineage>
</organism>
<protein>
    <submittedName>
        <fullName evidence="6">Flagellar biosynthesis protein FlgG</fullName>
    </submittedName>
</protein>
<evidence type="ECO:0000259" key="4">
    <source>
        <dbReference type="Pfam" id="PF00460"/>
    </source>
</evidence>
<dbReference type="AlphaFoldDB" id="A0A4P6HJ43"/>
<feature type="domain" description="Flagellar basal body rod protein N-terminal" evidence="4">
    <location>
        <begin position="7"/>
        <end position="35"/>
    </location>
</feature>
<evidence type="ECO:0000256" key="3">
    <source>
        <dbReference type="ARBA" id="ARBA00023143"/>
    </source>
</evidence>